<keyword evidence="3" id="KW-1185">Reference proteome</keyword>
<evidence type="ECO:0000259" key="1">
    <source>
        <dbReference type="Pfam" id="PF01370"/>
    </source>
</evidence>
<reference evidence="2 3" key="1">
    <citation type="submission" date="2021-07" db="EMBL/GenBank/DDBJ databases">
        <title>Shewanella sp. nov, isolated from SCS.</title>
        <authorList>
            <person name="Cao W.R."/>
        </authorList>
    </citation>
    <scope>NUCLEOTIDE SEQUENCE [LARGE SCALE GENOMIC DNA]</scope>
    <source>
        <strain evidence="2 3">NR704-98</strain>
    </source>
</reference>
<dbReference type="InterPro" id="IPR036291">
    <property type="entry name" value="NAD(P)-bd_dom_sf"/>
</dbReference>
<name>A0ABS7E688_9GAMM</name>
<dbReference type="PANTHER" id="PTHR43245">
    <property type="entry name" value="BIFUNCTIONAL POLYMYXIN RESISTANCE PROTEIN ARNA"/>
    <property type="match status" value="1"/>
</dbReference>
<feature type="domain" description="NAD-dependent epimerase/dehydratase" evidence="1">
    <location>
        <begin position="55"/>
        <end position="200"/>
    </location>
</feature>
<dbReference type="Proteomes" id="UP001195963">
    <property type="component" value="Unassembled WGS sequence"/>
</dbReference>
<dbReference type="Gene3D" id="3.90.25.10">
    <property type="entry name" value="UDP-galactose 4-epimerase, domain 1"/>
    <property type="match status" value="1"/>
</dbReference>
<dbReference type="EMBL" id="JAHZST010000012">
    <property type="protein sequence ID" value="MBW8185199.1"/>
    <property type="molecule type" value="Genomic_DNA"/>
</dbReference>
<organism evidence="2 3">
    <name type="scientific">Shewanella nanhaiensis</name>
    <dbReference type="NCBI Taxonomy" id="2864872"/>
    <lineage>
        <taxon>Bacteria</taxon>
        <taxon>Pseudomonadati</taxon>
        <taxon>Pseudomonadota</taxon>
        <taxon>Gammaproteobacteria</taxon>
        <taxon>Alteromonadales</taxon>
        <taxon>Shewanellaceae</taxon>
        <taxon>Shewanella</taxon>
    </lineage>
</organism>
<dbReference type="InterPro" id="IPR001509">
    <property type="entry name" value="Epimerase_deHydtase"/>
</dbReference>
<protein>
    <submittedName>
        <fullName evidence="2">SDR family oxidoreductase</fullName>
    </submittedName>
</protein>
<dbReference type="RefSeq" id="WP_220110639.1">
    <property type="nucleotide sequence ID" value="NZ_JAHZST010000012.1"/>
</dbReference>
<proteinExistence type="predicted"/>
<dbReference type="InterPro" id="IPR050177">
    <property type="entry name" value="Lipid_A_modif_metabolic_enz"/>
</dbReference>
<sequence length="270" mass="30797">MKKYTVVGSTGFIGNNLVRFLTEKGEEVTEINRIAPSRNESLGTIVYCAGFGGCDEPQKVLDANLTFLMKLLDECNYERFIYISSTRVYLNATTGTEKSNLVISSGDKRSVFNLSKITAEKLSTNNPKLISLRVSNVYGDAFNSPLFLPTIIRDAIKSRKIKMFTSGDYSKDYINVLDVCNAIYLLSKKEDLSHDVYNIAYSKKVTADEILEEISKSVEHDVEWNTTSVEEFYPEICIKRLRHEINFEPSFVLDDVERMIRLFRDNIDKL</sequence>
<comment type="caution">
    <text evidence="2">The sequence shown here is derived from an EMBL/GenBank/DDBJ whole genome shotgun (WGS) entry which is preliminary data.</text>
</comment>
<dbReference type="Gene3D" id="3.40.50.720">
    <property type="entry name" value="NAD(P)-binding Rossmann-like Domain"/>
    <property type="match status" value="2"/>
</dbReference>
<evidence type="ECO:0000313" key="3">
    <source>
        <dbReference type="Proteomes" id="UP001195963"/>
    </source>
</evidence>
<accession>A0ABS7E688</accession>
<dbReference type="SUPFAM" id="SSF51735">
    <property type="entry name" value="NAD(P)-binding Rossmann-fold domains"/>
    <property type="match status" value="1"/>
</dbReference>
<gene>
    <name evidence="2" type="ORF">K0625_16180</name>
</gene>
<dbReference type="Pfam" id="PF01370">
    <property type="entry name" value="Epimerase"/>
    <property type="match status" value="2"/>
</dbReference>
<dbReference type="CDD" id="cd08946">
    <property type="entry name" value="SDR_e"/>
    <property type="match status" value="1"/>
</dbReference>
<evidence type="ECO:0000313" key="2">
    <source>
        <dbReference type="EMBL" id="MBW8185199.1"/>
    </source>
</evidence>
<feature type="domain" description="NAD-dependent epimerase/dehydratase" evidence="1">
    <location>
        <begin position="5"/>
        <end position="40"/>
    </location>
</feature>